<evidence type="ECO:0000313" key="4">
    <source>
        <dbReference type="Proteomes" id="UP000694421"/>
    </source>
</evidence>
<dbReference type="OMA" id="ICCKSIT"/>
<feature type="signal peptide" evidence="1">
    <location>
        <begin position="1"/>
        <end position="24"/>
    </location>
</feature>
<dbReference type="Ensembl" id="ENSSMRT00000005537.1">
    <property type="protein sequence ID" value="ENSSMRP00000004692.1"/>
    <property type="gene ID" value="ENSSMRG00000003859.1"/>
</dbReference>
<evidence type="ECO:0000256" key="1">
    <source>
        <dbReference type="SAM" id="SignalP"/>
    </source>
</evidence>
<dbReference type="Gene3D" id="3.10.360.10">
    <property type="entry name" value="Antimicrobial Peptide, Beta-defensin 2, Chain A"/>
    <property type="match status" value="1"/>
</dbReference>
<reference evidence="3" key="1">
    <citation type="submission" date="2025-08" db="UniProtKB">
        <authorList>
            <consortium name="Ensembl"/>
        </authorList>
    </citation>
    <scope>IDENTIFICATION</scope>
</reference>
<dbReference type="GO" id="GO:0006952">
    <property type="term" value="P:defense response"/>
    <property type="evidence" value="ECO:0007669"/>
    <property type="project" value="InterPro"/>
</dbReference>
<organism evidence="3 4">
    <name type="scientific">Salvator merianae</name>
    <name type="common">Argentine black and white tegu</name>
    <name type="synonym">Tupinambis merianae</name>
    <dbReference type="NCBI Taxonomy" id="96440"/>
    <lineage>
        <taxon>Eukaryota</taxon>
        <taxon>Metazoa</taxon>
        <taxon>Chordata</taxon>
        <taxon>Craniata</taxon>
        <taxon>Vertebrata</taxon>
        <taxon>Euteleostomi</taxon>
        <taxon>Lepidosauria</taxon>
        <taxon>Squamata</taxon>
        <taxon>Bifurcata</taxon>
        <taxon>Unidentata</taxon>
        <taxon>Episquamata</taxon>
        <taxon>Laterata</taxon>
        <taxon>Teiioidea</taxon>
        <taxon>Teiidae</taxon>
        <taxon>Salvator</taxon>
    </lineage>
</organism>
<proteinExistence type="predicted"/>
<protein>
    <recommendedName>
        <fullName evidence="2">Beta-defensin-like domain-containing protein</fullName>
    </recommendedName>
</protein>
<dbReference type="GO" id="GO:0005576">
    <property type="term" value="C:extracellular region"/>
    <property type="evidence" value="ECO:0007669"/>
    <property type="project" value="InterPro"/>
</dbReference>
<feature type="chain" id="PRO_5034556758" description="Beta-defensin-like domain-containing protein" evidence="1">
    <location>
        <begin position="25"/>
        <end position="75"/>
    </location>
</feature>
<keyword evidence="1" id="KW-0732">Signal</keyword>
<accession>A0A8D0BAT6</accession>
<dbReference type="SUPFAM" id="SSF57392">
    <property type="entry name" value="Defensin-like"/>
    <property type="match status" value="1"/>
</dbReference>
<reference evidence="3" key="2">
    <citation type="submission" date="2025-09" db="UniProtKB">
        <authorList>
            <consortium name="Ensembl"/>
        </authorList>
    </citation>
    <scope>IDENTIFICATION</scope>
</reference>
<dbReference type="Proteomes" id="UP000694421">
    <property type="component" value="Unplaced"/>
</dbReference>
<evidence type="ECO:0000259" key="2">
    <source>
        <dbReference type="Pfam" id="PF00711"/>
    </source>
</evidence>
<dbReference type="Pfam" id="PF00711">
    <property type="entry name" value="Defensin_beta"/>
    <property type="match status" value="1"/>
</dbReference>
<sequence length="75" mass="8020">RKLVCPLGTFFFLTLLLHFVPGNGGYPAADTLECRRSRGFCKLLECPPRTSPTGGTCQDGSLICCKSITVIPASS</sequence>
<evidence type="ECO:0000313" key="3">
    <source>
        <dbReference type="Ensembl" id="ENSSMRP00000004692.1"/>
    </source>
</evidence>
<name>A0A8D0BAT6_SALMN</name>
<dbReference type="GeneTree" id="ENSGT00960000190579"/>
<keyword evidence="4" id="KW-1185">Reference proteome</keyword>
<dbReference type="AlphaFoldDB" id="A0A8D0BAT6"/>
<feature type="domain" description="Beta-defensin-like" evidence="2">
    <location>
        <begin position="30"/>
        <end position="66"/>
    </location>
</feature>
<dbReference type="InterPro" id="IPR001855">
    <property type="entry name" value="Defensin_beta-like"/>
</dbReference>